<keyword evidence="3 7" id="KW-0547">Nucleotide-binding</keyword>
<dbReference type="PANTHER" id="PTHR11638">
    <property type="entry name" value="ATP-DEPENDENT CLP PROTEASE"/>
    <property type="match status" value="1"/>
</dbReference>
<dbReference type="PRINTS" id="PR00300">
    <property type="entry name" value="CLPPROTEASEA"/>
</dbReference>
<keyword evidence="10" id="KW-0378">Hydrolase</keyword>
<dbReference type="PROSITE" id="PS51903">
    <property type="entry name" value="CLP_R"/>
    <property type="match status" value="1"/>
</dbReference>
<dbReference type="RefSeq" id="WP_198578486.1">
    <property type="nucleotide sequence ID" value="NZ_JADWOX010000024.1"/>
</dbReference>
<dbReference type="Pfam" id="PF02861">
    <property type="entry name" value="Clp_N"/>
    <property type="match status" value="1"/>
</dbReference>
<evidence type="ECO:0000256" key="7">
    <source>
        <dbReference type="RuleBase" id="RU004432"/>
    </source>
</evidence>
<dbReference type="GO" id="GO:0006508">
    <property type="term" value="P:proteolysis"/>
    <property type="evidence" value="ECO:0007669"/>
    <property type="project" value="UniProtKB-KW"/>
</dbReference>
<keyword evidence="10" id="KW-0645">Protease</keyword>
<feature type="region of interest" description="Disordered" evidence="8">
    <location>
        <begin position="151"/>
        <end position="172"/>
    </location>
</feature>
<evidence type="ECO:0000256" key="8">
    <source>
        <dbReference type="SAM" id="MobiDB-lite"/>
    </source>
</evidence>
<dbReference type="Gene3D" id="3.40.50.300">
    <property type="entry name" value="P-loop containing nucleotide triphosphate hydrolases"/>
    <property type="match status" value="2"/>
</dbReference>
<dbReference type="Pfam" id="PF17871">
    <property type="entry name" value="AAA_lid_9"/>
    <property type="match status" value="1"/>
</dbReference>
<dbReference type="InterPro" id="IPR004176">
    <property type="entry name" value="Clp_R_N"/>
</dbReference>
<dbReference type="PROSITE" id="PS00870">
    <property type="entry name" value="CLPAB_1"/>
    <property type="match status" value="1"/>
</dbReference>
<dbReference type="CDD" id="cd00009">
    <property type="entry name" value="AAA"/>
    <property type="match status" value="1"/>
</dbReference>
<keyword evidence="5 7" id="KW-0143">Chaperone</keyword>
<dbReference type="GO" id="GO:0005524">
    <property type="term" value="F:ATP binding"/>
    <property type="evidence" value="ECO:0007669"/>
    <property type="project" value="UniProtKB-KW"/>
</dbReference>
<dbReference type="InterPro" id="IPR013461">
    <property type="entry name" value="ClpA"/>
</dbReference>
<comment type="similarity">
    <text evidence="1 7">Belongs to the ClpA/ClpB family.</text>
</comment>
<dbReference type="Gene3D" id="1.10.8.60">
    <property type="match status" value="2"/>
</dbReference>
<dbReference type="InterPro" id="IPR001270">
    <property type="entry name" value="ClpA/B"/>
</dbReference>
<evidence type="ECO:0000256" key="2">
    <source>
        <dbReference type="ARBA" id="ARBA00022737"/>
    </source>
</evidence>
<accession>A0ABS0T3Z3</accession>
<dbReference type="SUPFAM" id="SSF52540">
    <property type="entry name" value="P-loop containing nucleoside triphosphate hydrolases"/>
    <property type="match status" value="2"/>
</dbReference>
<feature type="domain" description="Clp R" evidence="9">
    <location>
        <begin position="1"/>
        <end position="146"/>
    </location>
</feature>
<dbReference type="SMART" id="SM01086">
    <property type="entry name" value="ClpB_D2-small"/>
    <property type="match status" value="1"/>
</dbReference>
<keyword evidence="4 7" id="KW-0067">ATP-binding</keyword>
<name>A0ABS0T3Z3_9CAUL</name>
<protein>
    <submittedName>
        <fullName evidence="10">ATP-dependent Clp protease ATP-binding subunit ClpA</fullName>
    </submittedName>
</protein>
<dbReference type="EMBL" id="JADWOX010000024">
    <property type="protein sequence ID" value="MBI1686598.1"/>
    <property type="molecule type" value="Genomic_DNA"/>
</dbReference>
<dbReference type="CDD" id="cd19499">
    <property type="entry name" value="RecA-like_ClpB_Hsp104-like"/>
    <property type="match status" value="1"/>
</dbReference>
<dbReference type="InterPro" id="IPR041546">
    <property type="entry name" value="ClpA/ClpB_AAA_lid"/>
</dbReference>
<evidence type="ECO:0000313" key="11">
    <source>
        <dbReference type="Proteomes" id="UP000639859"/>
    </source>
</evidence>
<evidence type="ECO:0000256" key="4">
    <source>
        <dbReference type="ARBA" id="ARBA00022840"/>
    </source>
</evidence>
<dbReference type="InterPro" id="IPR003959">
    <property type="entry name" value="ATPase_AAA_core"/>
</dbReference>
<dbReference type="PANTHER" id="PTHR11638:SF111">
    <property type="entry name" value="ATP-DEPENDENT CLP PROTEASE ATP-BINDING SUBUNIT CLPA"/>
    <property type="match status" value="1"/>
</dbReference>
<evidence type="ECO:0000256" key="1">
    <source>
        <dbReference type="ARBA" id="ARBA00008675"/>
    </source>
</evidence>
<dbReference type="InterPro" id="IPR027417">
    <property type="entry name" value="P-loop_NTPase"/>
</dbReference>
<evidence type="ECO:0000256" key="5">
    <source>
        <dbReference type="ARBA" id="ARBA00023186"/>
    </source>
</evidence>
<dbReference type="GO" id="GO:0008233">
    <property type="term" value="F:peptidase activity"/>
    <property type="evidence" value="ECO:0007669"/>
    <property type="project" value="UniProtKB-KW"/>
</dbReference>
<dbReference type="InterPro" id="IPR028299">
    <property type="entry name" value="ClpA/B_CS2"/>
</dbReference>
<dbReference type="Gene3D" id="1.10.1780.10">
    <property type="entry name" value="Clp, N-terminal domain"/>
    <property type="match status" value="1"/>
</dbReference>
<keyword evidence="2 6" id="KW-0677">Repeat</keyword>
<dbReference type="Proteomes" id="UP000639859">
    <property type="component" value="Unassembled WGS sequence"/>
</dbReference>
<gene>
    <name evidence="10" type="primary">clpA</name>
    <name evidence="10" type="ORF">I4Q42_23265</name>
</gene>
<dbReference type="InterPro" id="IPR018368">
    <property type="entry name" value="ClpA/B_CS1"/>
</dbReference>
<dbReference type="Pfam" id="PF07724">
    <property type="entry name" value="AAA_2"/>
    <property type="match status" value="1"/>
</dbReference>
<dbReference type="InterPro" id="IPR036628">
    <property type="entry name" value="Clp_N_dom_sf"/>
</dbReference>
<dbReference type="InterPro" id="IPR003593">
    <property type="entry name" value="AAA+_ATPase"/>
</dbReference>
<dbReference type="Pfam" id="PF00004">
    <property type="entry name" value="AAA"/>
    <property type="match status" value="1"/>
</dbReference>
<evidence type="ECO:0000256" key="6">
    <source>
        <dbReference type="PROSITE-ProRule" id="PRU01251"/>
    </source>
</evidence>
<dbReference type="SMART" id="SM00382">
    <property type="entry name" value="AAA"/>
    <property type="match status" value="2"/>
</dbReference>
<dbReference type="NCBIfam" id="TIGR02639">
    <property type="entry name" value="ClpA"/>
    <property type="match status" value="1"/>
</dbReference>
<dbReference type="PROSITE" id="PS00871">
    <property type="entry name" value="CLPAB_2"/>
    <property type="match status" value="1"/>
</dbReference>
<evidence type="ECO:0000256" key="3">
    <source>
        <dbReference type="ARBA" id="ARBA00022741"/>
    </source>
</evidence>
<evidence type="ECO:0000313" key="10">
    <source>
        <dbReference type="EMBL" id="MBI1686598.1"/>
    </source>
</evidence>
<evidence type="ECO:0000259" key="9">
    <source>
        <dbReference type="PROSITE" id="PS51903"/>
    </source>
</evidence>
<sequence>MPSFSRPLEESLHRAVAYANQRKHEYATLEHLLLSLTDDDDAAGVMRACDVDLTALKKSLVNYLDVELSSLVVDDEEDAKPTAGFQRVIQRAVIHVQSSGREEVTGANVLVAIFSERESHAAYFLQEQDMTRYDAVNFIAHGIAKKAGASEPKAAKGATAVEEDQEKPNTKTGGEALEAYCVDLNEKARQGKVDPLIGRANEVERAIQILCRRTKNNPLLVGDPGVGKTAIAEGLARKIITHQVPEVLAEATIYSLDMGALLAGTRYRGDFEERVKQVVKELESHPNAVLFIDEIHTVIGAGATSGGAMDASNLLKPALASGTLRCMGSTTYKEFRQHFEKDRALVRRFQKIDVNEPTVEDTIKILKGLKTYYEDFHKLKYTAEALKVAVELSAKYITDRKLPDKAIDVIDEAGAGQMLLPESRRKKTIGVKEIEAVVAKIARIPPKSVSKSDTEALKELEADLKRAVFGQDEALLQLSSAMKLARAGLRDPNKPIGSYLFSGPTGVGKTEAAKQLAQTLGIEMIRFDMSEYMERHTVSRLIGAPPGYVGYDQGGQLTDAVDQHPHAVVLLDEIEKAHSDIYNILLQVMDHGTLTDSNGKKVDFRNVVLIMTTNAGASDAQRQSIGFGRAKVEGEEEAALKRLFTPEFRNRLDATVAFKPLTADIIRQVVQKFVMQLEAQLADRNITIELSDDAADWLAKNGFDELYGARPLARVIQEHIKKPLADDILFGRLIRGGHVKVVLENGKIGFEIESASEGKSAKSDDAEEPALAE</sequence>
<dbReference type="InterPro" id="IPR019489">
    <property type="entry name" value="Clp_ATPase_C"/>
</dbReference>
<dbReference type="InterPro" id="IPR050130">
    <property type="entry name" value="ClpA_ClpB"/>
</dbReference>
<reference evidence="10 11" key="1">
    <citation type="submission" date="2020-11" db="EMBL/GenBank/DDBJ databases">
        <title>genome sequence of strain KACC 18849.</title>
        <authorList>
            <person name="Gao J."/>
            <person name="Zhang X."/>
        </authorList>
    </citation>
    <scope>NUCLEOTIDE SEQUENCE [LARGE SCALE GENOMIC DNA]</scope>
    <source>
        <strain evidence="10 11">KACC 18849</strain>
    </source>
</reference>
<keyword evidence="11" id="KW-1185">Reference proteome</keyword>
<proteinExistence type="inferred from homology"/>
<feature type="region of interest" description="Disordered" evidence="8">
    <location>
        <begin position="754"/>
        <end position="773"/>
    </location>
</feature>
<dbReference type="SUPFAM" id="SSF81923">
    <property type="entry name" value="Double Clp-N motif"/>
    <property type="match status" value="1"/>
</dbReference>
<comment type="caution">
    <text evidence="10">The sequence shown here is derived from an EMBL/GenBank/DDBJ whole genome shotgun (WGS) entry which is preliminary data.</text>
</comment>
<dbReference type="Pfam" id="PF10431">
    <property type="entry name" value="ClpB_D2-small"/>
    <property type="match status" value="1"/>
</dbReference>
<organism evidence="10 11">
    <name type="scientific">Caulobacter hibisci</name>
    <dbReference type="NCBI Taxonomy" id="2035993"/>
    <lineage>
        <taxon>Bacteria</taxon>
        <taxon>Pseudomonadati</taxon>
        <taxon>Pseudomonadota</taxon>
        <taxon>Alphaproteobacteria</taxon>
        <taxon>Caulobacterales</taxon>
        <taxon>Caulobacteraceae</taxon>
        <taxon>Caulobacter</taxon>
    </lineage>
</organism>